<keyword evidence="12" id="KW-1133">Transmembrane helix</keyword>
<dbReference type="GO" id="GO:0047560">
    <property type="term" value="F:3-dehydrosphinganine reductase activity"/>
    <property type="evidence" value="ECO:0007669"/>
    <property type="project" value="UniProtKB-EC"/>
</dbReference>
<evidence type="ECO:0000256" key="10">
    <source>
        <dbReference type="ARBA" id="ARBA00026112"/>
    </source>
</evidence>
<comment type="pathway">
    <text evidence="2">Lipid metabolism; sphingolipid metabolism.</text>
</comment>
<dbReference type="Pfam" id="PF00106">
    <property type="entry name" value="adh_short"/>
    <property type="match status" value="1"/>
</dbReference>
<dbReference type="OMA" id="ICGVFEE"/>
<dbReference type="SUPFAM" id="SSF51735">
    <property type="entry name" value="NAD(P)-binding Rossmann-fold domains"/>
    <property type="match status" value="1"/>
</dbReference>
<dbReference type="EC" id="1.1.1.102" evidence="10"/>
<evidence type="ECO:0000256" key="11">
    <source>
        <dbReference type="RuleBase" id="RU000363"/>
    </source>
</evidence>
<evidence type="ECO:0000256" key="12">
    <source>
        <dbReference type="SAM" id="Phobius"/>
    </source>
</evidence>
<evidence type="ECO:0000256" key="6">
    <source>
        <dbReference type="ARBA" id="ARBA00022857"/>
    </source>
</evidence>
<protein>
    <recommendedName>
        <fullName evidence="10">3-dehydrosphinganine reductase</fullName>
        <ecNumber evidence="10">1.1.1.102</ecNumber>
    </recommendedName>
</protein>
<keyword evidence="4" id="KW-0547">Nucleotide-binding</keyword>
<evidence type="ECO:0000256" key="8">
    <source>
        <dbReference type="ARBA" id="ARBA00023002"/>
    </source>
</evidence>
<sequence>MECCLTVLGFIAGLIAVSLVVSYLNSMRKKHSIKGKHLLITGGSSGIGKSIAIESLKRGADSVTLLARNKDKLKLVKEELEKQFTNKSINILSVDVGHSDAENVIKKLLKDMPPVDVLINSAGITHTASLTNTDRKMFESLYATNVLGSVAVTRAILPAMKDRKSGHIVFISSQAGQFPVYGYTAYSATKFALRGLAEVLAMELRPHKIRVSISFPPDTDTPQLDEELKQRSGLVKELASYSQTIKPEQVASEVVSGIERGAFGIYHTFDGFMLNTMTSGAAPFSSLWELFVQVMLMGLFRLVAVCYLFQFNRIVKRNLKKNN</sequence>
<gene>
    <name evidence="13" type="primary">100636999</name>
</gene>
<reference evidence="13" key="2">
    <citation type="submission" date="2017-05" db="UniProtKB">
        <authorList>
            <consortium name="EnsemblMetazoa"/>
        </authorList>
    </citation>
    <scope>IDENTIFICATION</scope>
</reference>
<dbReference type="EnsemblMetazoa" id="Aqu2.1.32566_001">
    <property type="protein sequence ID" value="Aqu2.1.32566_001"/>
    <property type="gene ID" value="Aqu2.1.32566"/>
</dbReference>
<dbReference type="STRING" id="400682.A0A1X7UXY8"/>
<evidence type="ECO:0000256" key="3">
    <source>
        <dbReference type="ARBA" id="ARBA00004991"/>
    </source>
</evidence>
<proteinExistence type="inferred from homology"/>
<dbReference type="InParanoid" id="A0A1X7UXY8"/>
<evidence type="ECO:0000256" key="7">
    <source>
        <dbReference type="ARBA" id="ARBA00022919"/>
    </source>
</evidence>
<comment type="similarity">
    <text evidence="11">Belongs to the short-chain dehydrogenases/reductases (SDR) family.</text>
</comment>
<keyword evidence="6" id="KW-0521">NADP</keyword>
<evidence type="ECO:0000256" key="2">
    <source>
        <dbReference type="ARBA" id="ARBA00004760"/>
    </source>
</evidence>
<keyword evidence="12" id="KW-0472">Membrane</keyword>
<keyword evidence="14" id="KW-1185">Reference proteome</keyword>
<dbReference type="KEGG" id="aqu:100636999"/>
<accession>A0A1X7UXY8</accession>
<keyword evidence="5" id="KW-0256">Endoplasmic reticulum</keyword>
<dbReference type="InterPro" id="IPR020904">
    <property type="entry name" value="Sc_DH/Rdtase_CS"/>
</dbReference>
<dbReference type="InterPro" id="IPR045022">
    <property type="entry name" value="KDSR-like"/>
</dbReference>
<feature type="transmembrane region" description="Helical" evidence="12">
    <location>
        <begin position="290"/>
        <end position="311"/>
    </location>
</feature>
<dbReference type="EnsemblMetazoa" id="XM_003386380.2">
    <property type="protein sequence ID" value="XP_003386428.1"/>
    <property type="gene ID" value="LOC100636999"/>
</dbReference>
<evidence type="ECO:0000313" key="13">
    <source>
        <dbReference type="EnsemblMetazoa" id="Aqu2.1.32566_001"/>
    </source>
</evidence>
<dbReference type="PRINTS" id="PR00081">
    <property type="entry name" value="GDHRDH"/>
</dbReference>
<dbReference type="Gene3D" id="3.40.50.720">
    <property type="entry name" value="NAD(P)-binding Rossmann-like Domain"/>
    <property type="match status" value="1"/>
</dbReference>
<reference evidence="14" key="1">
    <citation type="journal article" date="2010" name="Nature">
        <title>The Amphimedon queenslandica genome and the evolution of animal complexity.</title>
        <authorList>
            <person name="Srivastava M."/>
            <person name="Simakov O."/>
            <person name="Chapman J."/>
            <person name="Fahey B."/>
            <person name="Gauthier M.E."/>
            <person name="Mitros T."/>
            <person name="Richards G.S."/>
            <person name="Conaco C."/>
            <person name="Dacre M."/>
            <person name="Hellsten U."/>
            <person name="Larroux C."/>
            <person name="Putnam N.H."/>
            <person name="Stanke M."/>
            <person name="Adamska M."/>
            <person name="Darling A."/>
            <person name="Degnan S.M."/>
            <person name="Oakley T.H."/>
            <person name="Plachetzki D.C."/>
            <person name="Zhai Y."/>
            <person name="Adamski M."/>
            <person name="Calcino A."/>
            <person name="Cummins S.F."/>
            <person name="Goodstein D.M."/>
            <person name="Harris C."/>
            <person name="Jackson D.J."/>
            <person name="Leys S.P."/>
            <person name="Shu S."/>
            <person name="Woodcroft B.J."/>
            <person name="Vervoort M."/>
            <person name="Kosik K.S."/>
            <person name="Manning G."/>
            <person name="Degnan B.M."/>
            <person name="Rokhsar D.S."/>
        </authorList>
    </citation>
    <scope>NUCLEOTIDE SEQUENCE [LARGE SCALE GENOMIC DNA]</scope>
</reference>
<dbReference type="OrthoDB" id="37659at2759"/>
<dbReference type="PROSITE" id="PS00061">
    <property type="entry name" value="ADH_SHORT"/>
    <property type="match status" value="1"/>
</dbReference>
<dbReference type="InterPro" id="IPR036291">
    <property type="entry name" value="NAD(P)-bd_dom_sf"/>
</dbReference>
<dbReference type="eggNOG" id="KOG1210">
    <property type="taxonomic scope" value="Eukaryota"/>
</dbReference>
<dbReference type="GO" id="GO:0030148">
    <property type="term" value="P:sphingolipid biosynthetic process"/>
    <property type="evidence" value="ECO:0007669"/>
    <property type="project" value="InterPro"/>
</dbReference>
<dbReference type="PANTHER" id="PTHR43550">
    <property type="entry name" value="3-KETODIHYDROSPHINGOSINE REDUCTASE"/>
    <property type="match status" value="1"/>
</dbReference>
<dbReference type="AlphaFoldDB" id="A0A1X7UXY8"/>
<comment type="pathway">
    <text evidence="3">Sphingolipid metabolism.</text>
</comment>
<evidence type="ECO:0000256" key="5">
    <source>
        <dbReference type="ARBA" id="ARBA00022824"/>
    </source>
</evidence>
<dbReference type="PANTHER" id="PTHR43550:SF3">
    <property type="entry name" value="3-KETODIHYDROSPHINGOSINE REDUCTASE"/>
    <property type="match status" value="1"/>
</dbReference>
<evidence type="ECO:0000256" key="4">
    <source>
        <dbReference type="ARBA" id="ARBA00022741"/>
    </source>
</evidence>
<evidence type="ECO:0000256" key="9">
    <source>
        <dbReference type="ARBA" id="ARBA00023098"/>
    </source>
</evidence>
<dbReference type="InterPro" id="IPR002347">
    <property type="entry name" value="SDR_fam"/>
</dbReference>
<dbReference type="GO" id="GO:0000166">
    <property type="term" value="F:nucleotide binding"/>
    <property type="evidence" value="ECO:0007669"/>
    <property type="project" value="UniProtKB-KW"/>
</dbReference>
<keyword evidence="7" id="KW-0746">Sphingolipid metabolism</keyword>
<keyword evidence="9" id="KW-0443">Lipid metabolism</keyword>
<dbReference type="GO" id="GO:0005789">
    <property type="term" value="C:endoplasmic reticulum membrane"/>
    <property type="evidence" value="ECO:0007669"/>
    <property type="project" value="TreeGrafter"/>
</dbReference>
<keyword evidence="8" id="KW-0560">Oxidoreductase</keyword>
<dbReference type="PRINTS" id="PR00080">
    <property type="entry name" value="SDRFAMILY"/>
</dbReference>
<evidence type="ECO:0000256" key="1">
    <source>
        <dbReference type="ARBA" id="ARBA00004240"/>
    </source>
</evidence>
<name>A0A1X7UXY8_AMPQE</name>
<dbReference type="GO" id="GO:0006666">
    <property type="term" value="P:3-keto-sphinganine metabolic process"/>
    <property type="evidence" value="ECO:0007669"/>
    <property type="project" value="InterPro"/>
</dbReference>
<comment type="subcellular location">
    <subcellularLocation>
        <location evidence="1">Endoplasmic reticulum</location>
    </subcellularLocation>
</comment>
<dbReference type="CDD" id="cd08939">
    <property type="entry name" value="KDSR-like_SDR_c"/>
    <property type="match status" value="1"/>
</dbReference>
<dbReference type="Proteomes" id="UP000007879">
    <property type="component" value="Unassembled WGS sequence"/>
</dbReference>
<organism evidence="13">
    <name type="scientific">Amphimedon queenslandica</name>
    <name type="common">Sponge</name>
    <dbReference type="NCBI Taxonomy" id="400682"/>
    <lineage>
        <taxon>Eukaryota</taxon>
        <taxon>Metazoa</taxon>
        <taxon>Porifera</taxon>
        <taxon>Demospongiae</taxon>
        <taxon>Heteroscleromorpha</taxon>
        <taxon>Haplosclerida</taxon>
        <taxon>Niphatidae</taxon>
        <taxon>Amphimedon</taxon>
    </lineage>
</organism>
<keyword evidence="12" id="KW-0812">Transmembrane</keyword>
<evidence type="ECO:0000313" key="14">
    <source>
        <dbReference type="Proteomes" id="UP000007879"/>
    </source>
</evidence>